<evidence type="ECO:0000256" key="11">
    <source>
        <dbReference type="ARBA" id="ARBA00023242"/>
    </source>
</evidence>
<dbReference type="InterPro" id="IPR034815">
    <property type="entry name" value="A_dioxygenase"/>
</dbReference>
<protein>
    <submittedName>
        <fullName evidence="13">Uncharacterized protein</fullName>
    </submittedName>
</protein>
<comment type="similarity">
    <text evidence="3">Belongs to the NOC2 family.</text>
</comment>
<keyword evidence="5" id="KW-0575">Peroxidase</keyword>
<dbReference type="InterPro" id="IPR019791">
    <property type="entry name" value="Haem_peroxidase_animal"/>
</dbReference>
<dbReference type="PROSITE" id="PS50292">
    <property type="entry name" value="PEROXIDASE_3"/>
    <property type="match status" value="1"/>
</dbReference>
<dbReference type="InterPro" id="IPR010255">
    <property type="entry name" value="Haem_peroxidase_sf"/>
</dbReference>
<organism evidence="13 14">
    <name type="scientific">Lupinus angustifolius</name>
    <name type="common">Narrow-leaved blue lupine</name>
    <dbReference type="NCBI Taxonomy" id="3871"/>
    <lineage>
        <taxon>Eukaryota</taxon>
        <taxon>Viridiplantae</taxon>
        <taxon>Streptophyta</taxon>
        <taxon>Embryophyta</taxon>
        <taxon>Tracheophyta</taxon>
        <taxon>Spermatophyta</taxon>
        <taxon>Magnoliopsida</taxon>
        <taxon>eudicotyledons</taxon>
        <taxon>Gunneridae</taxon>
        <taxon>Pentapetalae</taxon>
        <taxon>rosids</taxon>
        <taxon>fabids</taxon>
        <taxon>Fabales</taxon>
        <taxon>Fabaceae</taxon>
        <taxon>Papilionoideae</taxon>
        <taxon>50 kb inversion clade</taxon>
        <taxon>genistoids sensu lato</taxon>
        <taxon>core genistoids</taxon>
        <taxon>Genisteae</taxon>
        <taxon>Lupinus</taxon>
    </lineage>
</organism>
<keyword evidence="10" id="KW-0275">Fatty acid biosynthesis</keyword>
<dbReference type="GO" id="GO:0030691">
    <property type="term" value="C:Noc2p-Noc3p complex"/>
    <property type="evidence" value="ECO:0007669"/>
    <property type="project" value="TreeGrafter"/>
</dbReference>
<dbReference type="PANTHER" id="PTHR12687">
    <property type="entry name" value="NUCLEOLAR COMPLEX 2 AND RAD4-RELATED"/>
    <property type="match status" value="1"/>
</dbReference>
<dbReference type="GO" id="GO:0031408">
    <property type="term" value="P:oxylipin biosynthetic process"/>
    <property type="evidence" value="ECO:0007669"/>
    <property type="project" value="UniProtKB-KW"/>
</dbReference>
<evidence type="ECO:0000256" key="4">
    <source>
        <dbReference type="ARBA" id="ARBA00022516"/>
    </source>
</evidence>
<evidence type="ECO:0000256" key="9">
    <source>
        <dbReference type="ARBA" id="ARBA00023098"/>
    </source>
</evidence>
<keyword evidence="11" id="KW-0539">Nucleus</keyword>
<dbReference type="GO" id="GO:0004601">
    <property type="term" value="F:peroxidase activity"/>
    <property type="evidence" value="ECO:0007669"/>
    <property type="project" value="UniProtKB-KW"/>
</dbReference>
<keyword evidence="12" id="KW-0479">Metal-binding</keyword>
<accession>A0A4P1RJD8</accession>
<dbReference type="EMBL" id="CM007365">
    <property type="protein sequence ID" value="OIW12410.1"/>
    <property type="molecule type" value="Genomic_DNA"/>
</dbReference>
<evidence type="ECO:0000256" key="7">
    <source>
        <dbReference type="ARBA" id="ARBA00022767"/>
    </source>
</evidence>
<dbReference type="Pfam" id="PF03715">
    <property type="entry name" value="Noc2"/>
    <property type="match status" value="1"/>
</dbReference>
<dbReference type="GO" id="GO:0006633">
    <property type="term" value="P:fatty acid biosynthetic process"/>
    <property type="evidence" value="ECO:0007669"/>
    <property type="project" value="UniProtKB-KW"/>
</dbReference>
<dbReference type="InterPro" id="IPR005343">
    <property type="entry name" value="Noc2"/>
</dbReference>
<feature type="binding site" description="axial binding residue" evidence="12">
    <location>
        <position position="921"/>
    </location>
    <ligand>
        <name>heme b</name>
        <dbReference type="ChEBI" id="CHEBI:60344"/>
    </ligand>
    <ligandPart>
        <name>Fe</name>
        <dbReference type="ChEBI" id="CHEBI:18248"/>
    </ligandPart>
</feature>
<keyword evidence="14" id="KW-1185">Reference proteome</keyword>
<evidence type="ECO:0000256" key="8">
    <source>
        <dbReference type="ARBA" id="ARBA00022832"/>
    </source>
</evidence>
<evidence type="ECO:0000256" key="12">
    <source>
        <dbReference type="PIRSR" id="PIRSR619791-2"/>
    </source>
</evidence>
<dbReference type="GO" id="GO:0020037">
    <property type="term" value="F:heme binding"/>
    <property type="evidence" value="ECO:0007669"/>
    <property type="project" value="InterPro"/>
</dbReference>
<keyword evidence="7" id="KW-0925">Oxylipin biosynthesis</keyword>
<evidence type="ECO:0000256" key="2">
    <source>
        <dbReference type="ARBA" id="ARBA00004123"/>
    </source>
</evidence>
<dbReference type="Proteomes" id="UP000188354">
    <property type="component" value="Chromosome LG05"/>
</dbReference>
<keyword evidence="12" id="KW-0408">Iron</keyword>
<keyword evidence="5" id="KW-0560">Oxidoreductase</keyword>
<evidence type="ECO:0000256" key="6">
    <source>
        <dbReference type="ARBA" id="ARBA00022617"/>
    </source>
</evidence>
<evidence type="ECO:0000256" key="5">
    <source>
        <dbReference type="ARBA" id="ARBA00022559"/>
    </source>
</evidence>
<dbReference type="SUPFAM" id="SSF48113">
    <property type="entry name" value="Heme-dependent peroxidases"/>
    <property type="match status" value="1"/>
</dbReference>
<comment type="subcellular location">
    <subcellularLocation>
        <location evidence="2">Nucleus</location>
    </subcellularLocation>
</comment>
<evidence type="ECO:0000256" key="3">
    <source>
        <dbReference type="ARBA" id="ARBA00005907"/>
    </source>
</evidence>
<dbReference type="PANTHER" id="PTHR12687:SF8">
    <property type="entry name" value="PROTEIN REBELOTE"/>
    <property type="match status" value="1"/>
</dbReference>
<keyword evidence="9" id="KW-0443">Lipid metabolism</keyword>
<dbReference type="AlphaFoldDB" id="A0A4P1RJD8"/>
<reference evidence="13 14" key="1">
    <citation type="journal article" date="2017" name="Plant Biotechnol. J.">
        <title>A comprehensive draft genome sequence for lupin (Lupinus angustifolius), an emerging health food: insights into plant-microbe interactions and legume evolution.</title>
        <authorList>
            <person name="Hane J.K."/>
            <person name="Ming Y."/>
            <person name="Kamphuis L.G."/>
            <person name="Nelson M.N."/>
            <person name="Garg G."/>
            <person name="Atkins C.A."/>
            <person name="Bayer P.E."/>
            <person name="Bravo A."/>
            <person name="Bringans S."/>
            <person name="Cannon S."/>
            <person name="Edwards D."/>
            <person name="Foley R."/>
            <person name="Gao L.L."/>
            <person name="Harrison M.J."/>
            <person name="Huang W."/>
            <person name="Hurgobin B."/>
            <person name="Li S."/>
            <person name="Liu C.W."/>
            <person name="McGrath A."/>
            <person name="Morahan G."/>
            <person name="Murray J."/>
            <person name="Weller J."/>
            <person name="Jian J."/>
            <person name="Singh K.B."/>
        </authorList>
    </citation>
    <scope>NUCLEOTIDE SEQUENCE [LARGE SCALE GENOMIC DNA]</scope>
    <source>
        <strain evidence="14">cv. Tanjil</strain>
        <tissue evidence="13">Whole plant</tissue>
    </source>
</reference>
<sequence>MSAGGSADALGLTNEDSFFLVIRNTVELEDTPLDAVFSEDDSEVLGDDSDSDGFLSEDSSCAHVIGSDGENEIDIENSNSGSSLSVQNKDIHAEFLKKAKRLKKLKEKNPGFSKFLDATVEHTNDEEISSDDDEGRLDGVQQMNEDPAHPRLVKLLTSASVDSLCQLVREQQSVPALTCLINAYRAACHNDSEGAHKSETFCKILMFLLHESDTIFRKLLGISSTSFKKEIVLEQKNSKKWLSLRPLIKSYFRSTVFLLNQITDSEILAFLICRLRASIIFLAAFPSLLRRLLKISVHLWATGDGSLSSQSFLIIRDIASVFSSSCFDSCFVKTYKAFTSHSQFVERRLFEHIQFLRNSFVELCSLDVQKSSNQAMICILHLAKILQKGWQTKKKELVKKICSWQYINCIDLWVAFISANIQDYDLQPLLYMIVQIINGVALLFPGPRYLPLRLKCIQWLNHLSGSSGIFIPVTSLVLDVLEYKITKDGGKPGKVLEPLSTLKLPKHWLKSRDFQEECVSSAIELLSEHFAQWSYHISFPELATAPLIHLKKLYEITSIESYKRAIKRFIDQVETNVDFVRKKRDDVPFSPKDHQSVETFLQAEKCSSSTSFSQYYKSIKSKAASRKTISNGKYYIHCIMWFYGTFSTIEVGSICMQLLKPNPMVVATKLLARRTYKDTGKQFNVIAASWIQFMIHDWIDHLEETSQIELSAPREVASECPLKSFKFYKTKETPTGFYDIKTGSTNIRTPWWDGSAIYGSNGEVLNKVRTFKDGKLKISKEGHLLHNENGIAISGDIRNSWAGVSTLQALFVQEHNAICDTLKKEYPEMEDEDLYRHGRLVTAAVIAKVHTIDWTVELLKTDTLLAGMRANWYGLLGKKFKDTFGHVGGSILGGFVGMKKPENHSVPYSLTEEFVSVYRMHSLLPDELKLRDISATPGPNKSPPIIKEIPMKNLIGLKGEKTLTEIGVARQIVSMGHQACGALELWNYPMWLRDIIPHNVDGTERLDLIDLPSLEIYRDRERSVAKYNQFRRALLLIPISKWEDLTDDKEAIEVLEEVYGDDVEELDLLVGQMAEKKIKGFAISETAFVIFLLMASRRLEADRFFTSNFNEESYTKKGLKWVNTTESLKDVIDRHYPEMTQKWMNSSSAFSVWDSSPNTHNPIPIYLRVPH</sequence>
<keyword evidence="8" id="KW-0276">Fatty acid metabolism</keyword>
<keyword evidence="4" id="KW-0444">Lipid biosynthesis</keyword>
<evidence type="ECO:0000256" key="1">
    <source>
        <dbReference type="ARBA" id="ARBA00001970"/>
    </source>
</evidence>
<proteinExistence type="inferred from homology"/>
<dbReference type="GO" id="GO:0005654">
    <property type="term" value="C:nucleoplasm"/>
    <property type="evidence" value="ECO:0007669"/>
    <property type="project" value="TreeGrafter"/>
</dbReference>
<dbReference type="Pfam" id="PF03098">
    <property type="entry name" value="An_peroxidase"/>
    <property type="match status" value="1"/>
</dbReference>
<dbReference type="CDD" id="cd09818">
    <property type="entry name" value="PIOX_like"/>
    <property type="match status" value="1"/>
</dbReference>
<keyword evidence="6 12" id="KW-0349">Heme</keyword>
<dbReference type="InterPro" id="IPR037120">
    <property type="entry name" value="Haem_peroxidase_sf_animal"/>
</dbReference>
<dbReference type="Gramene" id="OIW12410">
    <property type="protein sequence ID" value="OIW12410"/>
    <property type="gene ID" value="TanjilG_04159"/>
</dbReference>
<dbReference type="GO" id="GO:0042273">
    <property type="term" value="P:ribosomal large subunit biogenesis"/>
    <property type="evidence" value="ECO:0007669"/>
    <property type="project" value="TreeGrafter"/>
</dbReference>
<name>A0A4P1RJD8_LUPAN</name>
<dbReference type="GO" id="GO:0046872">
    <property type="term" value="F:metal ion binding"/>
    <property type="evidence" value="ECO:0007669"/>
    <property type="project" value="UniProtKB-KW"/>
</dbReference>
<comment type="cofactor">
    <cofactor evidence="1">
        <name>heme b</name>
        <dbReference type="ChEBI" id="CHEBI:60344"/>
    </cofactor>
</comment>
<dbReference type="GO" id="GO:0006979">
    <property type="term" value="P:response to oxidative stress"/>
    <property type="evidence" value="ECO:0007669"/>
    <property type="project" value="InterPro"/>
</dbReference>
<dbReference type="GO" id="GO:0030690">
    <property type="term" value="C:Noc1p-Noc2p complex"/>
    <property type="evidence" value="ECO:0007669"/>
    <property type="project" value="TreeGrafter"/>
</dbReference>
<gene>
    <name evidence="13" type="ORF">TanjilG_04159</name>
</gene>
<evidence type="ECO:0000256" key="10">
    <source>
        <dbReference type="ARBA" id="ARBA00023160"/>
    </source>
</evidence>
<evidence type="ECO:0000313" key="14">
    <source>
        <dbReference type="Proteomes" id="UP000188354"/>
    </source>
</evidence>
<evidence type="ECO:0000313" key="13">
    <source>
        <dbReference type="EMBL" id="OIW12410.1"/>
    </source>
</evidence>
<dbReference type="STRING" id="3871.A0A4P1RJD8"/>
<dbReference type="GO" id="GO:0005730">
    <property type="term" value="C:nucleolus"/>
    <property type="evidence" value="ECO:0007669"/>
    <property type="project" value="TreeGrafter"/>
</dbReference>
<dbReference type="Gene3D" id="1.10.640.10">
    <property type="entry name" value="Haem peroxidase domain superfamily, animal type"/>
    <property type="match status" value="1"/>
</dbReference>